<organism evidence="2 3">
    <name type="scientific">Eumeta variegata</name>
    <name type="common">Bagworm moth</name>
    <name type="synonym">Eumeta japonica</name>
    <dbReference type="NCBI Taxonomy" id="151549"/>
    <lineage>
        <taxon>Eukaryota</taxon>
        <taxon>Metazoa</taxon>
        <taxon>Ecdysozoa</taxon>
        <taxon>Arthropoda</taxon>
        <taxon>Hexapoda</taxon>
        <taxon>Insecta</taxon>
        <taxon>Pterygota</taxon>
        <taxon>Neoptera</taxon>
        <taxon>Endopterygota</taxon>
        <taxon>Lepidoptera</taxon>
        <taxon>Glossata</taxon>
        <taxon>Ditrysia</taxon>
        <taxon>Tineoidea</taxon>
        <taxon>Psychidae</taxon>
        <taxon>Oiketicinae</taxon>
        <taxon>Eumeta</taxon>
    </lineage>
</organism>
<evidence type="ECO:0000313" key="2">
    <source>
        <dbReference type="EMBL" id="GBP71843.1"/>
    </source>
</evidence>
<proteinExistence type="predicted"/>
<protein>
    <submittedName>
        <fullName evidence="2">Uncharacterized protein</fullName>
    </submittedName>
</protein>
<accession>A0A4C1Y936</accession>
<gene>
    <name evidence="2" type="ORF">EVAR_80174_1</name>
</gene>
<reference evidence="2 3" key="1">
    <citation type="journal article" date="2019" name="Commun. Biol.">
        <title>The bagworm genome reveals a unique fibroin gene that provides high tensile strength.</title>
        <authorList>
            <person name="Kono N."/>
            <person name="Nakamura H."/>
            <person name="Ohtoshi R."/>
            <person name="Tomita M."/>
            <person name="Numata K."/>
            <person name="Arakawa K."/>
        </authorList>
    </citation>
    <scope>NUCLEOTIDE SEQUENCE [LARGE SCALE GENOMIC DNA]</scope>
</reference>
<keyword evidence="3" id="KW-1185">Reference proteome</keyword>
<feature type="region of interest" description="Disordered" evidence="1">
    <location>
        <begin position="59"/>
        <end position="92"/>
    </location>
</feature>
<comment type="caution">
    <text evidence="2">The sequence shown here is derived from an EMBL/GenBank/DDBJ whole genome shotgun (WGS) entry which is preliminary data.</text>
</comment>
<name>A0A4C1Y936_EUMVA</name>
<dbReference type="EMBL" id="BGZK01001123">
    <property type="protein sequence ID" value="GBP71843.1"/>
    <property type="molecule type" value="Genomic_DNA"/>
</dbReference>
<evidence type="ECO:0000256" key="1">
    <source>
        <dbReference type="SAM" id="MobiDB-lite"/>
    </source>
</evidence>
<dbReference type="Proteomes" id="UP000299102">
    <property type="component" value="Unassembled WGS sequence"/>
</dbReference>
<sequence length="92" mass="9796">MNGSDTKRFARERATIVSYGPALRGCSPKQERFGGSWGVMTPGLGLCLTIVIELGPVLTEPRMGDPPSPSPTSKAGSECAMTNLYGREKPIL</sequence>
<evidence type="ECO:0000313" key="3">
    <source>
        <dbReference type="Proteomes" id="UP000299102"/>
    </source>
</evidence>
<dbReference type="AlphaFoldDB" id="A0A4C1Y936"/>